<dbReference type="PANTHER" id="PTHR42951:SF22">
    <property type="entry name" value="METALLO BETA-LACTAMASE SUPERFAMILY LIPOPROTEIN"/>
    <property type="match status" value="1"/>
</dbReference>
<evidence type="ECO:0000256" key="1">
    <source>
        <dbReference type="SAM" id="SignalP"/>
    </source>
</evidence>
<dbReference type="InterPro" id="IPR036866">
    <property type="entry name" value="RibonucZ/Hydroxyglut_hydro"/>
</dbReference>
<dbReference type="PANTHER" id="PTHR42951">
    <property type="entry name" value="METALLO-BETA-LACTAMASE DOMAIN-CONTAINING"/>
    <property type="match status" value="1"/>
</dbReference>
<dbReference type="InterPro" id="IPR001279">
    <property type="entry name" value="Metallo-B-lactamas"/>
</dbReference>
<feature type="chain" id="PRO_5021986144" evidence="1">
    <location>
        <begin position="23"/>
        <end position="300"/>
    </location>
</feature>
<dbReference type="Gene3D" id="3.60.15.10">
    <property type="entry name" value="Ribonuclease Z/Hydroxyacylglutathione hydrolase-like"/>
    <property type="match status" value="1"/>
</dbReference>
<evidence type="ECO:0000313" key="4">
    <source>
        <dbReference type="Proteomes" id="UP000317496"/>
    </source>
</evidence>
<dbReference type="RefSeq" id="WP_144067732.1">
    <property type="nucleotide sequence ID" value="NZ_CP041636.1"/>
</dbReference>
<gene>
    <name evidence="3" type="ORF">FNB15_05420</name>
</gene>
<proteinExistence type="predicted"/>
<feature type="domain" description="Metallo-beta-lactamase" evidence="2">
    <location>
        <begin position="53"/>
        <end position="226"/>
    </location>
</feature>
<dbReference type="OrthoDB" id="420651at2"/>
<evidence type="ECO:0000313" key="3">
    <source>
        <dbReference type="EMBL" id="QDO96751.1"/>
    </source>
</evidence>
<sequence>MNRILAALSLGAMLCMTTPVLAQQAQPSGTPRPAIATTKVPGTDGVYVFRNGNHQGMFVVTSAGVIATDPVAYGKPFGGQQYLDEIRKVTDKPVKYVIYSHHHYDHIAGGKALKEAGATFIAHRKAKERLAKLKDPHTVIPDEVVGDKGRTITLGGTVLELSYHGLNHSDSTLVMRLPKEKIVFIVDTIPVGAVPGRGMIDFHPFETEAFMKKMLKLDWERLIPGHPGPNDRLGTKDDVRAQLKFLEDASAAMKVLAQDGKCWDTAEKEFKLPQYESWPGYANNLPFVARRYCGLWGRGT</sequence>
<keyword evidence="4" id="KW-1185">Reference proteome</keyword>
<dbReference type="KEGG" id="fer:FNB15_05420"/>
<dbReference type="EMBL" id="CP041636">
    <property type="protein sequence ID" value="QDO96751.1"/>
    <property type="molecule type" value="Genomic_DNA"/>
</dbReference>
<accession>A0A516GYZ1</accession>
<feature type="signal peptide" evidence="1">
    <location>
        <begin position="1"/>
        <end position="22"/>
    </location>
</feature>
<dbReference type="SMART" id="SM00849">
    <property type="entry name" value="Lactamase_B"/>
    <property type="match status" value="1"/>
</dbReference>
<dbReference type="Pfam" id="PF00753">
    <property type="entry name" value="Lactamase_B"/>
    <property type="match status" value="1"/>
</dbReference>
<dbReference type="CDD" id="cd16276">
    <property type="entry name" value="metallo-hydrolase-like_MBL-fold"/>
    <property type="match status" value="1"/>
</dbReference>
<dbReference type="InterPro" id="IPR050855">
    <property type="entry name" value="NDM-1-like"/>
</dbReference>
<dbReference type="AlphaFoldDB" id="A0A516GYZ1"/>
<protein>
    <submittedName>
        <fullName evidence="3">MBL fold metallo-hydrolase</fullName>
    </submittedName>
</protein>
<keyword evidence="1" id="KW-0732">Signal</keyword>
<reference evidence="3 4" key="1">
    <citation type="submission" date="2019-07" db="EMBL/GenBank/DDBJ databases">
        <title>Genome sequencing for Ferrovibrio sp. K5.</title>
        <authorList>
            <person name="Park S.-J."/>
        </authorList>
    </citation>
    <scope>NUCLEOTIDE SEQUENCE [LARGE SCALE GENOMIC DNA]</scope>
    <source>
        <strain evidence="3 4">K5</strain>
    </source>
</reference>
<dbReference type="Proteomes" id="UP000317496">
    <property type="component" value="Chromosome"/>
</dbReference>
<dbReference type="SUPFAM" id="SSF56281">
    <property type="entry name" value="Metallo-hydrolase/oxidoreductase"/>
    <property type="match status" value="1"/>
</dbReference>
<organism evidence="3 4">
    <name type="scientific">Ferrovibrio terrae</name>
    <dbReference type="NCBI Taxonomy" id="2594003"/>
    <lineage>
        <taxon>Bacteria</taxon>
        <taxon>Pseudomonadati</taxon>
        <taxon>Pseudomonadota</taxon>
        <taxon>Alphaproteobacteria</taxon>
        <taxon>Rhodospirillales</taxon>
        <taxon>Rhodospirillaceae</taxon>
        <taxon>Ferrovibrio</taxon>
    </lineage>
</organism>
<evidence type="ECO:0000259" key="2">
    <source>
        <dbReference type="SMART" id="SM00849"/>
    </source>
</evidence>
<keyword evidence="3" id="KW-0378">Hydrolase</keyword>
<dbReference type="GO" id="GO:0016787">
    <property type="term" value="F:hydrolase activity"/>
    <property type="evidence" value="ECO:0007669"/>
    <property type="project" value="UniProtKB-KW"/>
</dbReference>
<name>A0A516GYZ1_9PROT</name>